<protein>
    <submittedName>
        <fullName evidence="2">NAD(P)/FAD-dependent oxidoreductase</fullName>
    </submittedName>
</protein>
<gene>
    <name evidence="2" type="ORF">EYQ16_03670</name>
</gene>
<evidence type="ECO:0000313" key="3">
    <source>
        <dbReference type="Proteomes" id="UP000589516"/>
    </source>
</evidence>
<feature type="domain" description="FAD-binding" evidence="1">
    <location>
        <begin position="2"/>
        <end position="313"/>
    </location>
</feature>
<dbReference type="SUPFAM" id="SSF51905">
    <property type="entry name" value="FAD/NAD(P)-binding domain"/>
    <property type="match status" value="1"/>
</dbReference>
<dbReference type="PANTHER" id="PTHR42685:SF18">
    <property type="entry name" value="DIGERANYLGERANYLGLYCEROPHOSPHOLIPID REDUCTASE"/>
    <property type="match status" value="1"/>
</dbReference>
<name>A0A7C7ZGA2_9ARCH</name>
<dbReference type="AlphaFoldDB" id="A0A7C7ZGA2"/>
<dbReference type="PRINTS" id="PR00420">
    <property type="entry name" value="RNGMNOXGNASE"/>
</dbReference>
<dbReference type="Gene3D" id="3.50.50.60">
    <property type="entry name" value="FAD/NAD(P)-binding domain"/>
    <property type="match status" value="1"/>
</dbReference>
<dbReference type="InterPro" id="IPR002938">
    <property type="entry name" value="FAD-bd"/>
</dbReference>
<dbReference type="EMBL" id="DUAV01000023">
    <property type="protein sequence ID" value="HIG63600.1"/>
    <property type="molecule type" value="Genomic_DNA"/>
</dbReference>
<evidence type="ECO:0000313" key="2">
    <source>
        <dbReference type="EMBL" id="HIG63600.1"/>
    </source>
</evidence>
<dbReference type="GO" id="GO:0016628">
    <property type="term" value="F:oxidoreductase activity, acting on the CH-CH group of donors, NAD or NADP as acceptor"/>
    <property type="evidence" value="ECO:0007669"/>
    <property type="project" value="InterPro"/>
</dbReference>
<dbReference type="InterPro" id="IPR011777">
    <property type="entry name" value="Geranylgeranyl_Rdtase_fam"/>
</dbReference>
<dbReference type="InterPro" id="IPR036188">
    <property type="entry name" value="FAD/NAD-bd_sf"/>
</dbReference>
<dbReference type="InterPro" id="IPR050407">
    <property type="entry name" value="Geranylgeranyl_reductase"/>
</dbReference>
<dbReference type="GO" id="GO:0071949">
    <property type="term" value="F:FAD binding"/>
    <property type="evidence" value="ECO:0007669"/>
    <property type="project" value="InterPro"/>
</dbReference>
<dbReference type="Pfam" id="PF01494">
    <property type="entry name" value="FAD_binding_3"/>
    <property type="match status" value="1"/>
</dbReference>
<dbReference type="Proteomes" id="UP000589516">
    <property type="component" value="Unassembled WGS sequence"/>
</dbReference>
<proteinExistence type="predicted"/>
<comment type="caution">
    <text evidence="2">The sequence shown here is derived from an EMBL/GenBank/DDBJ whole genome shotgun (WGS) entry which is preliminary data.</text>
</comment>
<evidence type="ECO:0000259" key="1">
    <source>
        <dbReference type="Pfam" id="PF01494"/>
    </source>
</evidence>
<sequence>MIDALVVGAGPSGSRAAWKLAEAGYSVAIAEEDARVGDPCQCAGLVTPRTLDYLGYRLPVLQEMRGARVWGPHDSYLEFEASETKALVIDRPGLDRSIAERAEKAGAEIWTSTRYTRGWRENGGMVAELQGPDGPQQVRARLLIGADGPASRVARDAGLHNKREVMAAFGGDISGYAARDGYVDLFVGSELAPRFFGWAIPTGGDTGRLGVATTLPHRPRKFFRDYFRKGAPSRLLDGAKLTARVSGLIPFGLREPAFADHVLLTGDAAGLAKPTSGGGIYTGLVSADAAAETAIAAFEADDLSAGRLAGYQQMLRDRIAGELQLGARLRRAFLALDDEQLAEIIGMLGDPAVRAAIQQAGDLDYASRAAFAVLKAQPKLVKFAPLLLKPFV</sequence>
<dbReference type="PANTHER" id="PTHR42685">
    <property type="entry name" value="GERANYLGERANYL DIPHOSPHATE REDUCTASE"/>
    <property type="match status" value="1"/>
</dbReference>
<dbReference type="NCBIfam" id="TIGR02032">
    <property type="entry name" value="GG-red-SF"/>
    <property type="match status" value="1"/>
</dbReference>
<organism evidence="2 3">
    <name type="scientific">Marine Group III euryarchaeote</name>
    <dbReference type="NCBI Taxonomy" id="2173149"/>
    <lineage>
        <taxon>Archaea</taxon>
        <taxon>Methanobacteriati</taxon>
        <taxon>Thermoplasmatota</taxon>
        <taxon>Thermoplasmata</taxon>
        <taxon>Candidatus Thermoprofundales</taxon>
    </lineage>
</organism>
<accession>A0A7C7ZGA2</accession>
<reference evidence="3" key="1">
    <citation type="journal article" date="2019" name="bioRxiv">
        <title>Genome diversification in globally distributed novel marine Proteobacteria is linked to environmental adaptation.</title>
        <authorList>
            <person name="Zhou Z."/>
            <person name="Tran P.Q."/>
            <person name="Kieft K."/>
            <person name="Anantharaman K."/>
        </authorList>
    </citation>
    <scope>NUCLEOTIDE SEQUENCE [LARGE SCALE GENOMIC DNA]</scope>
</reference>